<sequence>MCPLHTIDGHDSAARVMCMCCFQRHCWQRLLTSYDNASMCKDMLKADAHMNRVTVFGAANMQNARQQSREIDIMRHRAESHTSGPGQKMVDNGSPHNPPGATTSLRFPRRVRAAVLDHGCSPASVHCVDSTRDSNPITLLTVNTPQLMTKPTLAVQSHLPEGLRTRPALCRMKSASAEVQEMLCALPKVK</sequence>
<proteinExistence type="predicted"/>
<evidence type="ECO:0000313" key="3">
    <source>
        <dbReference type="Proteomes" id="UP000799538"/>
    </source>
</evidence>
<feature type="region of interest" description="Disordered" evidence="1">
    <location>
        <begin position="78"/>
        <end position="104"/>
    </location>
</feature>
<dbReference type="Proteomes" id="UP000799538">
    <property type="component" value="Unassembled WGS sequence"/>
</dbReference>
<dbReference type="EMBL" id="ML992504">
    <property type="protein sequence ID" value="KAF2224768.1"/>
    <property type="molecule type" value="Genomic_DNA"/>
</dbReference>
<name>A0A6A6GGG3_9PEZI</name>
<accession>A0A6A6GGG3</accession>
<evidence type="ECO:0000313" key="2">
    <source>
        <dbReference type="EMBL" id="KAF2224768.1"/>
    </source>
</evidence>
<protein>
    <submittedName>
        <fullName evidence="2">Uncharacterized protein</fullName>
    </submittedName>
</protein>
<reference evidence="3" key="1">
    <citation type="journal article" date="2020" name="Stud. Mycol.">
        <title>101 Dothideomycetes genomes: A test case for predicting lifestyles and emergence of pathogens.</title>
        <authorList>
            <person name="Haridas S."/>
            <person name="Albert R."/>
            <person name="Binder M."/>
            <person name="Bloem J."/>
            <person name="LaButti K."/>
            <person name="Salamov A."/>
            <person name="Andreopoulos B."/>
            <person name="Baker S."/>
            <person name="Barry K."/>
            <person name="Bills G."/>
            <person name="Bluhm B."/>
            <person name="Cannon C."/>
            <person name="Castanera R."/>
            <person name="Culley D."/>
            <person name="Daum C."/>
            <person name="Ezra D."/>
            <person name="Gonzalez J."/>
            <person name="Henrissat B."/>
            <person name="Kuo A."/>
            <person name="Liang C."/>
            <person name="Lipzen A."/>
            <person name="Lutzoni F."/>
            <person name="Magnuson J."/>
            <person name="Mondo S."/>
            <person name="Nolan M."/>
            <person name="Ohm R."/>
            <person name="Pangilinan J."/>
            <person name="Park H.-J."/>
            <person name="Ramirez L."/>
            <person name="Alfaro M."/>
            <person name="Sun H."/>
            <person name="Tritt A."/>
            <person name="Yoshinaga Y."/>
            <person name="Zwiers L.-H."/>
            <person name="Turgeon B."/>
            <person name="Goodwin S."/>
            <person name="Spatafora J."/>
            <person name="Crous P."/>
            <person name="Grigoriev I."/>
        </authorList>
    </citation>
    <scope>NUCLEOTIDE SEQUENCE [LARGE SCALE GENOMIC DNA]</scope>
    <source>
        <strain evidence="3">CECT 20119</strain>
    </source>
</reference>
<keyword evidence="3" id="KW-1185">Reference proteome</keyword>
<dbReference type="AlphaFoldDB" id="A0A6A6GGG3"/>
<evidence type="ECO:0000256" key="1">
    <source>
        <dbReference type="SAM" id="MobiDB-lite"/>
    </source>
</evidence>
<organism evidence="2 3">
    <name type="scientific">Elsinoe ampelina</name>
    <dbReference type="NCBI Taxonomy" id="302913"/>
    <lineage>
        <taxon>Eukaryota</taxon>
        <taxon>Fungi</taxon>
        <taxon>Dikarya</taxon>
        <taxon>Ascomycota</taxon>
        <taxon>Pezizomycotina</taxon>
        <taxon>Dothideomycetes</taxon>
        <taxon>Dothideomycetidae</taxon>
        <taxon>Myriangiales</taxon>
        <taxon>Elsinoaceae</taxon>
        <taxon>Elsinoe</taxon>
    </lineage>
</organism>
<gene>
    <name evidence="2" type="ORF">BDZ85DRAFT_84058</name>
</gene>